<proteinExistence type="predicted"/>
<evidence type="ECO:0000256" key="2">
    <source>
        <dbReference type="ARBA" id="ARBA00012438"/>
    </source>
</evidence>
<reference evidence="7 8" key="1">
    <citation type="submission" date="2020-05" db="EMBL/GenBank/DDBJ databases">
        <title>Ramlibacter rhizophilus sp. nov., isolated from rhizosphere soil of national flower Mugunghwa from South Korea.</title>
        <authorList>
            <person name="Zheng-Fei Y."/>
            <person name="Huan T."/>
        </authorList>
    </citation>
    <scope>NUCLEOTIDE SEQUENCE [LARGE SCALE GENOMIC DNA]</scope>
    <source>
        <strain evidence="7 8">H242</strain>
    </source>
</reference>
<keyword evidence="8" id="KW-1185">Reference proteome</keyword>
<feature type="domain" description="Histidine kinase" evidence="6">
    <location>
        <begin position="187"/>
        <end position="366"/>
    </location>
</feature>
<evidence type="ECO:0000256" key="5">
    <source>
        <dbReference type="SAM" id="Phobius"/>
    </source>
</evidence>
<protein>
    <recommendedName>
        <fullName evidence="2">histidine kinase</fullName>
        <ecNumber evidence="2">2.7.13.3</ecNumber>
    </recommendedName>
</protein>
<dbReference type="PROSITE" id="PS50109">
    <property type="entry name" value="HIS_KIN"/>
    <property type="match status" value="1"/>
</dbReference>
<dbReference type="Gene3D" id="3.30.565.10">
    <property type="entry name" value="Histidine kinase-like ATPase, C-terminal domain"/>
    <property type="match status" value="1"/>
</dbReference>
<keyword evidence="5" id="KW-0812">Transmembrane</keyword>
<sequence>MDRRGAVVARTANPERFVNQKAPADDWARMEAAPGRVVRVRSLEGEPLLASLHRSPTYGWGFVIGVPESQITSPARAASVFAGIAVLLLVASLLAALRLGRHIVEPIRRLAASVETMGRGGLADPQPTGLAETETVARALRDADASIHAASAELEGRVRAAVDEAEKAQKAMLQNQRLEAIGQLTGGVAHDFNNLLMVVDTNAHLLRRRMPELAQDVHIARIQRAVGTGTRLTRQLLAFSRRQPLRPQRLELAQVLPELMELVRPTLTSRVQVHCEVEPGTASVLVDPAEFELAIINLSVNARDAMPDGGTLRVRARNAHDDALGAVVLVEVADTGEGIPAELLGKVFEPFFTTKEIGRGTGLGLSQSTAWRRRPAAPPASRRSGGKARRSRWCCRRRRRWPRWRRTPSPRRRPPWRAACCWWKTTPNWPTPRANCCWRPAAVQHARSADDALALLERMQPLPEVVLSDIRMPGEIDGLGRRRGCSARGRTCGWC</sequence>
<dbReference type="Pfam" id="PF02518">
    <property type="entry name" value="HATPase_c"/>
    <property type="match status" value="1"/>
</dbReference>
<dbReference type="InterPro" id="IPR005467">
    <property type="entry name" value="His_kinase_dom"/>
</dbReference>
<name>A0ABX6NZZ9_9BURK</name>
<dbReference type="EMBL" id="CP053418">
    <property type="protein sequence ID" value="QJW83399.1"/>
    <property type="molecule type" value="Genomic_DNA"/>
</dbReference>
<dbReference type="SUPFAM" id="SSF47384">
    <property type="entry name" value="Homodimeric domain of signal transducing histidine kinase"/>
    <property type="match status" value="1"/>
</dbReference>
<dbReference type="SUPFAM" id="SSF55874">
    <property type="entry name" value="ATPase domain of HSP90 chaperone/DNA topoisomerase II/histidine kinase"/>
    <property type="match status" value="1"/>
</dbReference>
<dbReference type="InterPro" id="IPR004358">
    <property type="entry name" value="Sig_transdc_His_kin-like_C"/>
</dbReference>
<feature type="transmembrane region" description="Helical" evidence="5">
    <location>
        <begin position="77"/>
        <end position="99"/>
    </location>
</feature>
<dbReference type="InterPro" id="IPR036097">
    <property type="entry name" value="HisK_dim/P_sf"/>
</dbReference>
<dbReference type="PRINTS" id="PR00344">
    <property type="entry name" value="BCTRLSENSOR"/>
</dbReference>
<evidence type="ECO:0000256" key="1">
    <source>
        <dbReference type="ARBA" id="ARBA00000085"/>
    </source>
</evidence>
<dbReference type="Gene3D" id="6.10.340.10">
    <property type="match status" value="1"/>
</dbReference>
<comment type="catalytic activity">
    <reaction evidence="1">
        <text>ATP + protein L-histidine = ADP + protein N-phospho-L-histidine.</text>
        <dbReference type="EC" id="2.7.13.3"/>
    </reaction>
</comment>
<accession>A0ABX6NZZ9</accession>
<dbReference type="PANTHER" id="PTHR43065">
    <property type="entry name" value="SENSOR HISTIDINE KINASE"/>
    <property type="match status" value="1"/>
</dbReference>
<dbReference type="InterPro" id="IPR003661">
    <property type="entry name" value="HisK_dim/P_dom"/>
</dbReference>
<evidence type="ECO:0000256" key="4">
    <source>
        <dbReference type="SAM" id="MobiDB-lite"/>
    </source>
</evidence>
<evidence type="ECO:0000313" key="7">
    <source>
        <dbReference type="EMBL" id="QJW83399.1"/>
    </source>
</evidence>
<dbReference type="CDD" id="cd18774">
    <property type="entry name" value="PDC2_HK_sensor"/>
    <property type="match status" value="1"/>
</dbReference>
<dbReference type="PANTHER" id="PTHR43065:SF49">
    <property type="entry name" value="HISTIDINE KINASE"/>
    <property type="match status" value="1"/>
</dbReference>
<dbReference type="CDD" id="cd00082">
    <property type="entry name" value="HisKA"/>
    <property type="match status" value="1"/>
</dbReference>
<dbReference type="SUPFAM" id="SSF52172">
    <property type="entry name" value="CheY-like"/>
    <property type="match status" value="1"/>
</dbReference>
<dbReference type="InterPro" id="IPR003594">
    <property type="entry name" value="HATPase_dom"/>
</dbReference>
<gene>
    <name evidence="7" type="ORF">HK414_01950</name>
</gene>
<dbReference type="SMART" id="SM00388">
    <property type="entry name" value="HisKA"/>
    <property type="match status" value="1"/>
</dbReference>
<dbReference type="SMART" id="SM00387">
    <property type="entry name" value="HATPase_c"/>
    <property type="match status" value="1"/>
</dbReference>
<dbReference type="Gene3D" id="1.10.287.130">
    <property type="match status" value="1"/>
</dbReference>
<dbReference type="EC" id="2.7.13.3" evidence="2"/>
<organism evidence="7 8">
    <name type="scientific">Ramlibacter terrae</name>
    <dbReference type="NCBI Taxonomy" id="2732511"/>
    <lineage>
        <taxon>Bacteria</taxon>
        <taxon>Pseudomonadati</taxon>
        <taxon>Pseudomonadota</taxon>
        <taxon>Betaproteobacteria</taxon>
        <taxon>Burkholderiales</taxon>
        <taxon>Comamonadaceae</taxon>
        <taxon>Ramlibacter</taxon>
    </lineage>
</organism>
<keyword evidence="5" id="KW-1133">Transmembrane helix</keyword>
<keyword evidence="3" id="KW-0597">Phosphoprotein</keyword>
<feature type="region of interest" description="Disordered" evidence="4">
    <location>
        <begin position="363"/>
        <end position="391"/>
    </location>
</feature>
<dbReference type="InterPro" id="IPR036890">
    <property type="entry name" value="HATPase_C_sf"/>
</dbReference>
<keyword evidence="5" id="KW-0472">Membrane</keyword>
<dbReference type="InterPro" id="IPR011006">
    <property type="entry name" value="CheY-like_superfamily"/>
</dbReference>
<evidence type="ECO:0000256" key="3">
    <source>
        <dbReference type="ARBA" id="ARBA00022553"/>
    </source>
</evidence>
<evidence type="ECO:0000313" key="8">
    <source>
        <dbReference type="Proteomes" id="UP000500826"/>
    </source>
</evidence>
<evidence type="ECO:0000259" key="6">
    <source>
        <dbReference type="PROSITE" id="PS50109"/>
    </source>
</evidence>
<dbReference type="Proteomes" id="UP000500826">
    <property type="component" value="Chromosome"/>
</dbReference>